<name>A0A176YJ69_9BRAD</name>
<dbReference type="EMBL" id="LSEF01000123">
    <property type="protein sequence ID" value="OAF06261.1"/>
    <property type="molecule type" value="Genomic_DNA"/>
</dbReference>
<feature type="domain" description="HTH luxR-type" evidence="4">
    <location>
        <begin position="183"/>
        <end position="246"/>
    </location>
</feature>
<protein>
    <recommendedName>
        <fullName evidence="4">HTH luxR-type domain-containing protein</fullName>
    </recommendedName>
</protein>
<sequence length="246" mass="27601">MPGLTDLIEHLGTPAFPATLFRSTFDWAKASHLTAFAFEPRQKPRLIFAENTGTAPIARGVADQYCRDYWRHDLANRVPLDTGTADRSESWILHTQASEIVHSDYRRACYASVCLDHRVSLIDMKGNHTLRINIYRSKGDAFSDDDVQRIADRAGLLLALTRRHADYGLADRQNSFTRYRVRLAGVAPGLTRREREVCAAIILGLTSEGIALELGVGLNTVLTYKKRAYARLGISSQNELMRLVLN</sequence>
<dbReference type="SMART" id="SM00421">
    <property type="entry name" value="HTH_LUXR"/>
    <property type="match status" value="1"/>
</dbReference>
<keyword evidence="1" id="KW-0805">Transcription regulation</keyword>
<dbReference type="PROSITE" id="PS00622">
    <property type="entry name" value="HTH_LUXR_1"/>
    <property type="match status" value="1"/>
</dbReference>
<dbReference type="Pfam" id="PF00196">
    <property type="entry name" value="GerE"/>
    <property type="match status" value="1"/>
</dbReference>
<evidence type="ECO:0000313" key="5">
    <source>
        <dbReference type="EMBL" id="OAF06261.1"/>
    </source>
</evidence>
<dbReference type="PROSITE" id="PS50043">
    <property type="entry name" value="HTH_LUXR_2"/>
    <property type="match status" value="1"/>
</dbReference>
<evidence type="ECO:0000256" key="3">
    <source>
        <dbReference type="ARBA" id="ARBA00023163"/>
    </source>
</evidence>
<keyword evidence="6" id="KW-1185">Reference proteome</keyword>
<proteinExistence type="predicted"/>
<gene>
    <name evidence="5" type="ORF">AXW67_32390</name>
</gene>
<dbReference type="Gene3D" id="1.10.10.10">
    <property type="entry name" value="Winged helix-like DNA-binding domain superfamily/Winged helix DNA-binding domain"/>
    <property type="match status" value="1"/>
</dbReference>
<keyword evidence="3" id="KW-0804">Transcription</keyword>
<evidence type="ECO:0000256" key="1">
    <source>
        <dbReference type="ARBA" id="ARBA00023015"/>
    </source>
</evidence>
<evidence type="ECO:0000256" key="2">
    <source>
        <dbReference type="ARBA" id="ARBA00023125"/>
    </source>
</evidence>
<dbReference type="PANTHER" id="PTHR44688">
    <property type="entry name" value="DNA-BINDING TRANSCRIPTIONAL ACTIVATOR DEVR_DOSR"/>
    <property type="match status" value="1"/>
</dbReference>
<dbReference type="GO" id="GO:0003677">
    <property type="term" value="F:DNA binding"/>
    <property type="evidence" value="ECO:0007669"/>
    <property type="project" value="UniProtKB-KW"/>
</dbReference>
<dbReference type="InterPro" id="IPR036388">
    <property type="entry name" value="WH-like_DNA-bd_sf"/>
</dbReference>
<evidence type="ECO:0000313" key="6">
    <source>
        <dbReference type="Proteomes" id="UP000077173"/>
    </source>
</evidence>
<reference evidence="5 6" key="1">
    <citation type="submission" date="2016-02" db="EMBL/GenBank/DDBJ databases">
        <title>Draft genome sequence of the strain BR 10247T Bradyrhizobium neotropicale isolated from nodules of Centrolobium paraense.</title>
        <authorList>
            <person name="Simoes-Araujo J.L."/>
            <person name="Barauna A.C."/>
            <person name="Silva K."/>
            <person name="Zilli J.E."/>
        </authorList>
    </citation>
    <scope>NUCLEOTIDE SEQUENCE [LARGE SCALE GENOMIC DNA]</scope>
    <source>
        <strain evidence="5 6">BR 10247</strain>
    </source>
</reference>
<organism evidence="5 6">
    <name type="scientific">Bradyrhizobium neotropicale</name>
    <dbReference type="NCBI Taxonomy" id="1497615"/>
    <lineage>
        <taxon>Bacteria</taxon>
        <taxon>Pseudomonadati</taxon>
        <taxon>Pseudomonadota</taxon>
        <taxon>Alphaproteobacteria</taxon>
        <taxon>Hyphomicrobiales</taxon>
        <taxon>Nitrobacteraceae</taxon>
        <taxon>Bradyrhizobium</taxon>
    </lineage>
</organism>
<keyword evidence="2" id="KW-0238">DNA-binding</keyword>
<dbReference type="PRINTS" id="PR00038">
    <property type="entry name" value="HTHLUXR"/>
</dbReference>
<dbReference type="Proteomes" id="UP000077173">
    <property type="component" value="Unassembled WGS sequence"/>
</dbReference>
<dbReference type="PANTHER" id="PTHR44688:SF16">
    <property type="entry name" value="DNA-BINDING TRANSCRIPTIONAL ACTIVATOR DEVR_DOSR"/>
    <property type="match status" value="1"/>
</dbReference>
<evidence type="ECO:0000259" key="4">
    <source>
        <dbReference type="PROSITE" id="PS50043"/>
    </source>
</evidence>
<accession>A0A176YJ69</accession>
<dbReference type="AlphaFoldDB" id="A0A176YJ69"/>
<comment type="caution">
    <text evidence="5">The sequence shown here is derived from an EMBL/GenBank/DDBJ whole genome shotgun (WGS) entry which is preliminary data.</text>
</comment>
<dbReference type="InterPro" id="IPR000792">
    <property type="entry name" value="Tscrpt_reg_LuxR_C"/>
</dbReference>
<dbReference type="InterPro" id="IPR016032">
    <property type="entry name" value="Sig_transdc_resp-reg_C-effctor"/>
</dbReference>
<dbReference type="CDD" id="cd06170">
    <property type="entry name" value="LuxR_C_like"/>
    <property type="match status" value="1"/>
</dbReference>
<dbReference type="SUPFAM" id="SSF46894">
    <property type="entry name" value="C-terminal effector domain of the bipartite response regulators"/>
    <property type="match status" value="1"/>
</dbReference>
<dbReference type="GO" id="GO:0006355">
    <property type="term" value="P:regulation of DNA-templated transcription"/>
    <property type="evidence" value="ECO:0007669"/>
    <property type="project" value="InterPro"/>
</dbReference>